<dbReference type="RefSeq" id="WP_006503939.1">
    <property type="nucleotide sequence ID" value="NZ_BAGZ01000021.1"/>
</dbReference>
<dbReference type="EMBL" id="BAGZ01000021">
    <property type="protein sequence ID" value="GAB79182.1"/>
    <property type="molecule type" value="Genomic_DNA"/>
</dbReference>
<proteinExistence type="predicted"/>
<evidence type="ECO:0000313" key="2">
    <source>
        <dbReference type="EMBL" id="GAB79182.1"/>
    </source>
</evidence>
<dbReference type="CDD" id="cd00090">
    <property type="entry name" value="HTH_ARSR"/>
    <property type="match status" value="1"/>
</dbReference>
<dbReference type="Pfam" id="PF13601">
    <property type="entry name" value="HTH_34"/>
    <property type="match status" value="1"/>
</dbReference>
<dbReference type="PANTHER" id="PTHR37318">
    <property type="entry name" value="BSL7504 PROTEIN"/>
    <property type="match status" value="1"/>
</dbReference>
<comment type="caution">
    <text evidence="2">The sequence shown here is derived from an EMBL/GenBank/DDBJ whole genome shotgun (WGS) entry which is preliminary data.</text>
</comment>
<accession>K6WBH5</accession>
<evidence type="ECO:0000259" key="1">
    <source>
        <dbReference type="Pfam" id="PF13601"/>
    </source>
</evidence>
<sequence length="107" mass="12163">MPAPVFDALIHEPTRMRLCALLIPVESRRFSGLRDELGISDSALSKHVRVLREHGYAQTVRRRTDGHDRLEVALTDVGRVAFCGHVAEIQRLARVVRRSESVRARRP</sequence>
<organism evidence="2 3">
    <name type="scientific">Austwickia chelonae NBRC 105200</name>
    <dbReference type="NCBI Taxonomy" id="1184607"/>
    <lineage>
        <taxon>Bacteria</taxon>
        <taxon>Bacillati</taxon>
        <taxon>Actinomycetota</taxon>
        <taxon>Actinomycetes</taxon>
        <taxon>Micrococcales</taxon>
        <taxon>Dermatophilaceae</taxon>
        <taxon>Austwickia</taxon>
    </lineage>
</organism>
<dbReference type="InterPro" id="IPR036388">
    <property type="entry name" value="WH-like_DNA-bd_sf"/>
</dbReference>
<dbReference type="AlphaFoldDB" id="K6WBH5"/>
<protein>
    <recommendedName>
        <fullName evidence="1">Winged helix DNA-binding domain-containing protein</fullName>
    </recommendedName>
</protein>
<reference evidence="2 3" key="1">
    <citation type="submission" date="2012-08" db="EMBL/GenBank/DDBJ databases">
        <title>Whole genome shotgun sequence of Austwickia chelonae NBRC 105200.</title>
        <authorList>
            <person name="Yoshida I."/>
            <person name="Hosoyama A."/>
            <person name="Tsuchikane K."/>
            <person name="Katsumata H."/>
            <person name="Ando Y."/>
            <person name="Ohji S."/>
            <person name="Hamada M."/>
            <person name="Tamura T."/>
            <person name="Yamazoe A."/>
            <person name="Yamazaki S."/>
            <person name="Fujita N."/>
        </authorList>
    </citation>
    <scope>NUCLEOTIDE SEQUENCE [LARGE SCALE GENOMIC DNA]</scope>
    <source>
        <strain evidence="2 3">NBRC 105200</strain>
    </source>
</reference>
<name>K6WBH5_9MICO</name>
<gene>
    <name evidence="2" type="ORF">AUCHE_21_00070</name>
</gene>
<dbReference type="SUPFAM" id="SSF46785">
    <property type="entry name" value="Winged helix' DNA-binding domain"/>
    <property type="match status" value="1"/>
</dbReference>
<dbReference type="PANTHER" id="PTHR37318:SF1">
    <property type="entry name" value="BSL7504 PROTEIN"/>
    <property type="match status" value="1"/>
</dbReference>
<dbReference type="STRING" id="100225.SAMN05421595_2487"/>
<dbReference type="InterPro" id="IPR036390">
    <property type="entry name" value="WH_DNA-bd_sf"/>
</dbReference>
<dbReference type="InterPro" id="IPR011991">
    <property type="entry name" value="ArsR-like_HTH"/>
</dbReference>
<dbReference type="eggNOG" id="COG0640">
    <property type="taxonomic scope" value="Bacteria"/>
</dbReference>
<dbReference type="Proteomes" id="UP000008495">
    <property type="component" value="Unassembled WGS sequence"/>
</dbReference>
<dbReference type="Gene3D" id="1.10.10.10">
    <property type="entry name" value="Winged helix-like DNA-binding domain superfamily/Winged helix DNA-binding domain"/>
    <property type="match status" value="1"/>
</dbReference>
<feature type="domain" description="Winged helix DNA-binding" evidence="1">
    <location>
        <begin position="15"/>
        <end position="92"/>
    </location>
</feature>
<evidence type="ECO:0000313" key="3">
    <source>
        <dbReference type="Proteomes" id="UP000008495"/>
    </source>
</evidence>
<keyword evidence="3" id="KW-1185">Reference proteome</keyword>
<dbReference type="InterPro" id="IPR027395">
    <property type="entry name" value="WH_DNA-bd_dom"/>
</dbReference>